<organism evidence="2 3">
    <name type="scientific">Desulfobulbus oligotrophicus</name>
    <dbReference type="NCBI Taxonomy" id="1909699"/>
    <lineage>
        <taxon>Bacteria</taxon>
        <taxon>Pseudomonadati</taxon>
        <taxon>Thermodesulfobacteriota</taxon>
        <taxon>Desulfobulbia</taxon>
        <taxon>Desulfobulbales</taxon>
        <taxon>Desulfobulbaceae</taxon>
        <taxon>Desulfobulbus</taxon>
    </lineage>
</organism>
<feature type="domain" description="DUF302" evidence="1">
    <location>
        <begin position="37"/>
        <end position="96"/>
    </location>
</feature>
<evidence type="ECO:0000313" key="2">
    <source>
        <dbReference type="EMBL" id="QQG65653.1"/>
    </source>
</evidence>
<dbReference type="Pfam" id="PF03625">
    <property type="entry name" value="DUF302"/>
    <property type="match status" value="1"/>
</dbReference>
<sequence>MASSDIINIKSPYPFFETVQRLLAAFAAKNIKVFATIDQQAEASAVGLTMEPTTLIIFGNPQAGTPLMLANPQVGVDLPLKVLISESTPGEVVVFFTAATAIIKRHGLPSELTANLAAAERLIEATLSRSTDS</sequence>
<dbReference type="CDD" id="cd14797">
    <property type="entry name" value="DUF302"/>
    <property type="match status" value="1"/>
</dbReference>
<keyword evidence="3" id="KW-1185">Reference proteome</keyword>
<dbReference type="InterPro" id="IPR035923">
    <property type="entry name" value="TT1751-like_sf"/>
</dbReference>
<evidence type="ECO:0000313" key="3">
    <source>
        <dbReference type="Proteomes" id="UP000596092"/>
    </source>
</evidence>
<reference evidence="2 3" key="1">
    <citation type="submission" date="2020-05" db="EMBL/GenBank/DDBJ databases">
        <title>Complete genome of Desulfobulbus oligotrophicus.</title>
        <authorList>
            <person name="Podar M."/>
        </authorList>
    </citation>
    <scope>NUCLEOTIDE SEQUENCE [LARGE SCALE GENOMIC DNA]</scope>
    <source>
        <strain evidence="2 3">Prop6</strain>
    </source>
</reference>
<proteinExistence type="predicted"/>
<dbReference type="InterPro" id="IPR005180">
    <property type="entry name" value="DUF302"/>
</dbReference>
<name>A0A7T5VD28_9BACT</name>
<dbReference type="PANTHER" id="PTHR38342:SF2">
    <property type="entry name" value="INNER MEMBRANE OR EXPORTED"/>
    <property type="match status" value="1"/>
</dbReference>
<dbReference type="SUPFAM" id="SSF103247">
    <property type="entry name" value="TT1751-like"/>
    <property type="match status" value="1"/>
</dbReference>
<dbReference type="Proteomes" id="UP000596092">
    <property type="component" value="Chromosome"/>
</dbReference>
<dbReference type="EMBL" id="CP054140">
    <property type="protein sequence ID" value="QQG65653.1"/>
    <property type="molecule type" value="Genomic_DNA"/>
</dbReference>
<dbReference type="PANTHER" id="PTHR38342">
    <property type="entry name" value="SLR5037 PROTEIN"/>
    <property type="match status" value="1"/>
</dbReference>
<gene>
    <name evidence="2" type="ORF">HP555_07125</name>
</gene>
<accession>A0A7T5VD28</accession>
<dbReference type="AlphaFoldDB" id="A0A7T5VD28"/>
<dbReference type="Gene3D" id="3.30.310.70">
    <property type="entry name" value="TT1751-like domain"/>
    <property type="match status" value="1"/>
</dbReference>
<evidence type="ECO:0000259" key="1">
    <source>
        <dbReference type="Pfam" id="PF03625"/>
    </source>
</evidence>
<dbReference type="KEGG" id="dog:HP555_07125"/>
<dbReference type="RefSeq" id="WP_199260981.1">
    <property type="nucleotide sequence ID" value="NZ_CP054140.1"/>
</dbReference>
<protein>
    <submittedName>
        <fullName evidence="2">DUF302 domain-containing protein</fullName>
    </submittedName>
</protein>